<dbReference type="EMBL" id="AMEM01000034">
    <property type="protein sequence ID" value="EKX88889.1"/>
    <property type="molecule type" value="Genomic_DNA"/>
</dbReference>
<feature type="transmembrane region" description="Helical" evidence="6">
    <location>
        <begin position="200"/>
        <end position="219"/>
    </location>
</feature>
<dbReference type="HOGENOM" id="CLU_079569_0_1_11"/>
<dbReference type="AlphaFoldDB" id="L1MD41"/>
<sequence>MSLVTFGALLSAWFAALASPGPDIFQIIRLGSRERTAGIRCALGIMAGNTLWILGSLFGLSALVNTYPDVLSVLKTAGGSYLIWLGIGAIRSGVAEARGKRAAVRQNTAVDTTSPADEAVSDNPWLQFRIGLTTNLANPKALIFFGAVFAQFVMPGTSLASNALIALVLIVVGIAWFIGIALMVGVFAKRIAQYGHFIEWGTGVIFILLGAILLVSGVAEVRFI</sequence>
<dbReference type="RefSeq" id="WP_006061539.1">
    <property type="nucleotide sequence ID" value="NZ_KB290820.1"/>
</dbReference>
<dbReference type="PATRIC" id="fig|1035195.3.peg.1893"/>
<dbReference type="PANTHER" id="PTHR30086:SF17">
    <property type="entry name" value="LYSE FAMILY TRANSLOCATOR"/>
    <property type="match status" value="1"/>
</dbReference>
<dbReference type="Pfam" id="PF01810">
    <property type="entry name" value="LysE"/>
    <property type="match status" value="1"/>
</dbReference>
<feature type="transmembrane region" description="Helical" evidence="6">
    <location>
        <begin position="141"/>
        <end position="158"/>
    </location>
</feature>
<feature type="transmembrane region" description="Helical" evidence="6">
    <location>
        <begin position="42"/>
        <end position="64"/>
    </location>
</feature>
<dbReference type="Proteomes" id="UP000010445">
    <property type="component" value="Unassembled WGS sequence"/>
</dbReference>
<evidence type="ECO:0000256" key="4">
    <source>
        <dbReference type="ARBA" id="ARBA00022989"/>
    </source>
</evidence>
<dbReference type="STRING" id="1035195.HMPREF9997_02115"/>
<keyword evidence="5 6" id="KW-0472">Membrane</keyword>
<evidence type="ECO:0000256" key="3">
    <source>
        <dbReference type="ARBA" id="ARBA00022692"/>
    </source>
</evidence>
<dbReference type="eggNOG" id="COG1280">
    <property type="taxonomic scope" value="Bacteria"/>
</dbReference>
<keyword evidence="8" id="KW-1185">Reference proteome</keyword>
<evidence type="ECO:0000313" key="7">
    <source>
        <dbReference type="EMBL" id="EKX88889.1"/>
    </source>
</evidence>
<dbReference type="OrthoDB" id="9784202at2"/>
<evidence type="ECO:0000256" key="6">
    <source>
        <dbReference type="SAM" id="Phobius"/>
    </source>
</evidence>
<evidence type="ECO:0000256" key="2">
    <source>
        <dbReference type="ARBA" id="ARBA00022475"/>
    </source>
</evidence>
<keyword evidence="4 6" id="KW-1133">Transmembrane helix</keyword>
<name>L1MD41_9CORY</name>
<dbReference type="GO" id="GO:0005886">
    <property type="term" value="C:plasma membrane"/>
    <property type="evidence" value="ECO:0007669"/>
    <property type="project" value="UniProtKB-SubCell"/>
</dbReference>
<dbReference type="PANTHER" id="PTHR30086">
    <property type="entry name" value="ARGININE EXPORTER PROTEIN ARGO"/>
    <property type="match status" value="1"/>
</dbReference>
<evidence type="ECO:0000256" key="5">
    <source>
        <dbReference type="ARBA" id="ARBA00023136"/>
    </source>
</evidence>
<dbReference type="InterPro" id="IPR001123">
    <property type="entry name" value="LeuE-type"/>
</dbReference>
<reference evidence="7 8" key="1">
    <citation type="submission" date="2012-05" db="EMBL/GenBank/DDBJ databases">
        <authorList>
            <person name="Weinstock G."/>
            <person name="Sodergren E."/>
            <person name="Lobos E.A."/>
            <person name="Fulton L."/>
            <person name="Fulton R."/>
            <person name="Courtney L."/>
            <person name="Fronick C."/>
            <person name="O'Laughlin M."/>
            <person name="Godfrey J."/>
            <person name="Wilson R.M."/>
            <person name="Miner T."/>
            <person name="Farmer C."/>
            <person name="Delehaunty K."/>
            <person name="Cordes M."/>
            <person name="Minx P."/>
            <person name="Tomlinson C."/>
            <person name="Chen J."/>
            <person name="Wollam A."/>
            <person name="Pepin K.H."/>
            <person name="Bhonagiri V."/>
            <person name="Zhang X."/>
            <person name="Suruliraj S."/>
            <person name="Warren W."/>
            <person name="Mitreva M."/>
            <person name="Mardis E.R."/>
            <person name="Wilson R.K."/>
        </authorList>
    </citation>
    <scope>NUCLEOTIDE SEQUENCE [LARGE SCALE GENOMIC DNA]</scope>
    <source>
        <strain evidence="7 8">F0235</strain>
    </source>
</reference>
<protein>
    <submittedName>
        <fullName evidence="7">Translocator protein, LysE family</fullName>
    </submittedName>
</protein>
<comment type="subcellular location">
    <subcellularLocation>
        <location evidence="1">Cell membrane</location>
        <topology evidence="1">Multi-pass membrane protein</topology>
    </subcellularLocation>
</comment>
<dbReference type="GO" id="GO:0015171">
    <property type="term" value="F:amino acid transmembrane transporter activity"/>
    <property type="evidence" value="ECO:0007669"/>
    <property type="project" value="TreeGrafter"/>
</dbReference>
<evidence type="ECO:0000313" key="8">
    <source>
        <dbReference type="Proteomes" id="UP000010445"/>
    </source>
</evidence>
<gene>
    <name evidence="7" type="ORF">HMPREF9997_02115</name>
</gene>
<keyword evidence="3 6" id="KW-0812">Transmembrane</keyword>
<keyword evidence="2" id="KW-1003">Cell membrane</keyword>
<comment type="caution">
    <text evidence="7">The sequence shown here is derived from an EMBL/GenBank/DDBJ whole genome shotgun (WGS) entry which is preliminary data.</text>
</comment>
<accession>L1MD41</accession>
<feature type="transmembrane region" description="Helical" evidence="6">
    <location>
        <begin position="164"/>
        <end position="188"/>
    </location>
</feature>
<organism evidence="7 8">
    <name type="scientific">Corynebacterium durum F0235</name>
    <dbReference type="NCBI Taxonomy" id="1035195"/>
    <lineage>
        <taxon>Bacteria</taxon>
        <taxon>Bacillati</taxon>
        <taxon>Actinomycetota</taxon>
        <taxon>Actinomycetes</taxon>
        <taxon>Mycobacteriales</taxon>
        <taxon>Corynebacteriaceae</taxon>
        <taxon>Corynebacterium</taxon>
    </lineage>
</organism>
<proteinExistence type="predicted"/>
<evidence type="ECO:0000256" key="1">
    <source>
        <dbReference type="ARBA" id="ARBA00004651"/>
    </source>
</evidence>